<evidence type="ECO:0000256" key="3">
    <source>
        <dbReference type="RuleBase" id="RU363015"/>
    </source>
</evidence>
<dbReference type="SUPFAM" id="SSF102405">
    <property type="entry name" value="MCP/YpsA-like"/>
    <property type="match status" value="1"/>
</dbReference>
<dbReference type="NCBIfam" id="TIGR00730">
    <property type="entry name" value="Rossman fold protein, TIGR00730 family"/>
    <property type="match status" value="1"/>
</dbReference>
<reference evidence="4" key="1">
    <citation type="submission" date="2022-05" db="EMBL/GenBank/DDBJ databases">
        <title>Single-amplified genomics reveal most streamlined microbe among free-living bacteria.</title>
        <authorList>
            <person name="Roda-Garcia J."/>
            <person name="Haro-Moreno J.M."/>
            <person name="Rodriguez-Valera F."/>
            <person name="Almagro-Moreno S."/>
            <person name="Lopez-Perez M."/>
        </authorList>
    </citation>
    <scope>NUCLEOTIDE SEQUENCE</scope>
    <source>
        <strain evidence="4">TMED112-D2-2</strain>
    </source>
</reference>
<dbReference type="AlphaFoldDB" id="A0A9Q8TYC5"/>
<dbReference type="Gene3D" id="3.40.50.450">
    <property type="match status" value="1"/>
</dbReference>
<dbReference type="Pfam" id="PF03641">
    <property type="entry name" value="Lysine_decarbox"/>
    <property type="match status" value="1"/>
</dbReference>
<dbReference type="PANTHER" id="PTHR31223:SF70">
    <property type="entry name" value="LOG FAMILY PROTEIN YJL055W"/>
    <property type="match status" value="1"/>
</dbReference>
<dbReference type="Proteomes" id="UP001056381">
    <property type="component" value="Chromosome"/>
</dbReference>
<accession>A0A9Q8TYC5</accession>
<comment type="catalytic activity">
    <reaction evidence="1">
        <text>AMP + H2O = D-ribose 5-phosphate + adenine</text>
        <dbReference type="Rhea" id="RHEA:20129"/>
        <dbReference type="ChEBI" id="CHEBI:15377"/>
        <dbReference type="ChEBI" id="CHEBI:16708"/>
        <dbReference type="ChEBI" id="CHEBI:78346"/>
        <dbReference type="ChEBI" id="CHEBI:456215"/>
        <dbReference type="EC" id="3.2.2.4"/>
    </reaction>
</comment>
<gene>
    <name evidence="4" type="ORF">M9B40_00215</name>
</gene>
<name>A0A9Q8TYC5_9GAMM</name>
<dbReference type="InterPro" id="IPR005269">
    <property type="entry name" value="LOG"/>
</dbReference>
<evidence type="ECO:0000313" key="5">
    <source>
        <dbReference type="Proteomes" id="UP001056381"/>
    </source>
</evidence>
<dbReference type="EC" id="3.2.2.n1" evidence="3"/>
<dbReference type="PANTHER" id="PTHR31223">
    <property type="entry name" value="LOG FAMILY PROTEIN YJL055W"/>
    <property type="match status" value="1"/>
</dbReference>
<comment type="similarity">
    <text evidence="2 3">Belongs to the LOG family.</text>
</comment>
<dbReference type="GO" id="GO:0005829">
    <property type="term" value="C:cytosol"/>
    <property type="evidence" value="ECO:0007669"/>
    <property type="project" value="TreeGrafter"/>
</dbReference>
<proteinExistence type="inferred from homology"/>
<sequence>MKKLAVFLSSGEPNFHIESDLDQIANFLAEQKICLLYGGGKLGLMGYLSQKTKECNGYVEGVTVDMFDKKKYTPDYIDSLEVETNFYDRKRKLNDNSDAFLILPGGIGTADEFFDVLNLASLGLITKKIIVYNKNDCWTDLLTWIDKAKNMEMLRTIPKNLVIAENIDELIFALKSYV</sequence>
<dbReference type="InterPro" id="IPR031100">
    <property type="entry name" value="LOG_fam"/>
</dbReference>
<dbReference type="EMBL" id="CP097966">
    <property type="protein sequence ID" value="URQ63225.1"/>
    <property type="molecule type" value="Genomic_DNA"/>
</dbReference>
<dbReference type="GO" id="GO:0009691">
    <property type="term" value="P:cytokinin biosynthetic process"/>
    <property type="evidence" value="ECO:0007669"/>
    <property type="project" value="UniProtKB-UniRule"/>
</dbReference>
<keyword evidence="5" id="KW-1185">Reference proteome</keyword>
<dbReference type="GO" id="GO:0008714">
    <property type="term" value="F:AMP nucleosidase activity"/>
    <property type="evidence" value="ECO:0007669"/>
    <property type="project" value="UniProtKB-EC"/>
</dbReference>
<evidence type="ECO:0000313" key="4">
    <source>
        <dbReference type="EMBL" id="URQ63225.1"/>
    </source>
</evidence>
<keyword evidence="3" id="KW-0203">Cytokinin biosynthesis</keyword>
<organism evidence="4 5">
    <name type="scientific">SAR86 cluster bacterium</name>
    <dbReference type="NCBI Taxonomy" id="2030880"/>
    <lineage>
        <taxon>Bacteria</taxon>
        <taxon>Pseudomonadati</taxon>
        <taxon>Pseudomonadota</taxon>
        <taxon>Gammaproteobacteria</taxon>
        <taxon>SAR86 cluster</taxon>
    </lineage>
</organism>
<keyword evidence="3" id="KW-0378">Hydrolase</keyword>
<evidence type="ECO:0000256" key="1">
    <source>
        <dbReference type="ARBA" id="ARBA00000274"/>
    </source>
</evidence>
<evidence type="ECO:0000256" key="2">
    <source>
        <dbReference type="ARBA" id="ARBA00006763"/>
    </source>
</evidence>
<protein>
    <recommendedName>
        <fullName evidence="3">Cytokinin riboside 5'-monophosphate phosphoribohydrolase</fullName>
        <ecNumber evidence="3">3.2.2.n1</ecNumber>
    </recommendedName>
</protein>